<feature type="transmembrane region" description="Helical" evidence="3">
    <location>
        <begin position="6"/>
        <end position="23"/>
    </location>
</feature>
<dbReference type="Proteomes" id="UP000325105">
    <property type="component" value="Unassembled WGS sequence"/>
</dbReference>
<dbReference type="Pfam" id="PF13472">
    <property type="entry name" value="Lipase_GDSL_2"/>
    <property type="match status" value="1"/>
</dbReference>
<dbReference type="PANTHER" id="PTHR43695">
    <property type="entry name" value="PUTATIVE (AFU_ORTHOLOGUE AFUA_2G17250)-RELATED"/>
    <property type="match status" value="1"/>
</dbReference>
<keyword evidence="3" id="KW-0812">Transmembrane</keyword>
<keyword evidence="3" id="KW-1133">Transmembrane helix</keyword>
<dbReference type="InterPro" id="IPR037459">
    <property type="entry name" value="RhgT-like"/>
</dbReference>
<gene>
    <name evidence="5" type="ORF">BC792_12434</name>
</gene>
<dbReference type="AlphaFoldDB" id="A0A5S5D2J4"/>
<organism evidence="5 6">
    <name type="scientific">Sphingobacterium allocomposti</name>
    <dbReference type="NCBI Taxonomy" id="415956"/>
    <lineage>
        <taxon>Bacteria</taxon>
        <taxon>Pseudomonadati</taxon>
        <taxon>Bacteroidota</taxon>
        <taxon>Sphingobacteriia</taxon>
        <taxon>Sphingobacteriales</taxon>
        <taxon>Sphingobacteriaceae</taxon>
        <taxon>Sphingobacterium</taxon>
    </lineage>
</organism>
<evidence type="ECO:0000313" key="6">
    <source>
        <dbReference type="Proteomes" id="UP000325105"/>
    </source>
</evidence>
<reference evidence="5 6" key="1">
    <citation type="submission" date="2019-07" db="EMBL/GenBank/DDBJ databases">
        <title>Genomic Encyclopedia of Archaeal and Bacterial Type Strains, Phase II (KMG-II): from individual species to whole genera.</title>
        <authorList>
            <person name="Goeker M."/>
        </authorList>
    </citation>
    <scope>NUCLEOTIDE SEQUENCE [LARGE SCALE GENOMIC DNA]</scope>
    <source>
        <strain evidence="5 6">DSM 18850</strain>
    </source>
</reference>
<dbReference type="OrthoDB" id="9807041at2"/>
<evidence type="ECO:0000256" key="1">
    <source>
        <dbReference type="ARBA" id="ARBA00008668"/>
    </source>
</evidence>
<evidence type="ECO:0000256" key="2">
    <source>
        <dbReference type="ARBA" id="ARBA00022801"/>
    </source>
</evidence>
<proteinExistence type="inferred from homology"/>
<evidence type="ECO:0000259" key="4">
    <source>
        <dbReference type="Pfam" id="PF13472"/>
    </source>
</evidence>
<evidence type="ECO:0000313" key="5">
    <source>
        <dbReference type="EMBL" id="TYP90253.1"/>
    </source>
</evidence>
<dbReference type="GO" id="GO:0016788">
    <property type="term" value="F:hydrolase activity, acting on ester bonds"/>
    <property type="evidence" value="ECO:0007669"/>
    <property type="project" value="UniProtKB-ARBA"/>
</dbReference>
<dbReference type="RefSeq" id="WP_148909879.1">
    <property type="nucleotide sequence ID" value="NZ_VNHX01000024.1"/>
</dbReference>
<comment type="similarity">
    <text evidence="1">Belongs to the 'GDSL' lipolytic enzyme family.</text>
</comment>
<dbReference type="EMBL" id="VNHX01000024">
    <property type="protein sequence ID" value="TYP90253.1"/>
    <property type="molecule type" value="Genomic_DNA"/>
</dbReference>
<keyword evidence="2" id="KW-0378">Hydrolase</keyword>
<dbReference type="InterPro" id="IPR013830">
    <property type="entry name" value="SGNH_hydro"/>
</dbReference>
<name>A0A5S5D2J4_9SPHI</name>
<protein>
    <submittedName>
        <fullName evidence="5">Lysophospholipase L1-like esterase</fullName>
    </submittedName>
</protein>
<sequence length="249" mass="28080">MKRQPIVFVGSVVLLALLCSFLIQPKKMTIWMMGDSTMSIKDPNKFPETGWGVAFADKFEDHVQIVNKAKNGRSTKSFIKEGIWNEVEAEMRQGDYLFIQFGHNDEKIDKPNTGTSICEYKRNLALFVARARQKGVFPVLLTPIARRSFVDGKLADTHKGYPEAMRHVADSLDVTLIDLTKMTSERLTQMGEQQSVKWFLHLPPGHQNYPSGVRDDTHLNDYGADQIANLVTTAIAVQQLALAKDLKSR</sequence>
<keyword evidence="3" id="KW-0472">Membrane</keyword>
<dbReference type="SUPFAM" id="SSF52266">
    <property type="entry name" value="SGNH hydrolase"/>
    <property type="match status" value="1"/>
</dbReference>
<feature type="domain" description="SGNH hydrolase-type esterase" evidence="4">
    <location>
        <begin position="33"/>
        <end position="224"/>
    </location>
</feature>
<accession>A0A5S5D2J4</accession>
<dbReference type="InterPro" id="IPR036514">
    <property type="entry name" value="SGNH_hydro_sf"/>
</dbReference>
<comment type="caution">
    <text evidence="5">The sequence shown here is derived from an EMBL/GenBank/DDBJ whole genome shotgun (WGS) entry which is preliminary data.</text>
</comment>
<dbReference type="PANTHER" id="PTHR43695:SF1">
    <property type="entry name" value="RHAMNOGALACTURONAN ACETYLESTERASE"/>
    <property type="match status" value="1"/>
</dbReference>
<keyword evidence="6" id="KW-1185">Reference proteome</keyword>
<evidence type="ECO:0000256" key="3">
    <source>
        <dbReference type="SAM" id="Phobius"/>
    </source>
</evidence>
<dbReference type="CDD" id="cd01821">
    <property type="entry name" value="Rhamnogalacturan_acetylesterase_like"/>
    <property type="match status" value="1"/>
</dbReference>
<dbReference type="Gene3D" id="3.40.50.1110">
    <property type="entry name" value="SGNH hydrolase"/>
    <property type="match status" value="1"/>
</dbReference>